<keyword evidence="5 7" id="KW-0067">ATP-binding</keyword>
<reference evidence="7 8" key="1">
    <citation type="submission" date="2018-06" db="EMBL/GenBank/DDBJ databases">
        <title>Genomic Encyclopedia of Type Strains, Phase IV (KMG-IV): sequencing the most valuable type-strain genomes for metagenomic binning, comparative biology and taxonomic classification.</title>
        <authorList>
            <person name="Goeker M."/>
        </authorList>
    </citation>
    <scope>NUCLEOTIDE SEQUENCE [LARGE SCALE GENOMIC DNA]</scope>
    <source>
        <strain evidence="7 8">DSM 25619</strain>
    </source>
</reference>
<organism evidence="7 8">
    <name type="scientific">Pseudochrobactrum asaccharolyticum</name>
    <dbReference type="NCBI Taxonomy" id="354351"/>
    <lineage>
        <taxon>Bacteria</taxon>
        <taxon>Pseudomonadati</taxon>
        <taxon>Pseudomonadota</taxon>
        <taxon>Alphaproteobacteria</taxon>
        <taxon>Hyphomicrobiales</taxon>
        <taxon>Brucellaceae</taxon>
        <taxon>Pseudochrobactrum</taxon>
    </lineage>
</organism>
<evidence type="ECO:0000313" key="8">
    <source>
        <dbReference type="Proteomes" id="UP000252893"/>
    </source>
</evidence>
<comment type="subcellular location">
    <subcellularLocation>
        <location evidence="1">Cell inner membrane</location>
    </subcellularLocation>
</comment>
<dbReference type="InterPro" id="IPR013611">
    <property type="entry name" value="Transp-assoc_OB_typ2"/>
</dbReference>
<dbReference type="GO" id="GO:0016887">
    <property type="term" value="F:ATP hydrolysis activity"/>
    <property type="evidence" value="ECO:0007669"/>
    <property type="project" value="InterPro"/>
</dbReference>
<dbReference type="GO" id="GO:0005524">
    <property type="term" value="F:ATP binding"/>
    <property type="evidence" value="ECO:0007669"/>
    <property type="project" value="UniProtKB-KW"/>
</dbReference>
<dbReference type="FunFam" id="3.40.50.300:FF:000425">
    <property type="entry name" value="Probable ABC transporter, ATP-binding subunit"/>
    <property type="match status" value="1"/>
</dbReference>
<dbReference type="Gene3D" id="2.40.50.140">
    <property type="entry name" value="Nucleic acid-binding proteins"/>
    <property type="match status" value="1"/>
</dbReference>
<evidence type="ECO:0000256" key="1">
    <source>
        <dbReference type="ARBA" id="ARBA00004533"/>
    </source>
</evidence>
<dbReference type="SUPFAM" id="SSF50331">
    <property type="entry name" value="MOP-like"/>
    <property type="match status" value="1"/>
</dbReference>
<keyword evidence="8" id="KW-1185">Reference proteome</keyword>
<evidence type="ECO:0000256" key="4">
    <source>
        <dbReference type="ARBA" id="ARBA00022741"/>
    </source>
</evidence>
<keyword evidence="3" id="KW-0813">Transport</keyword>
<dbReference type="PROSITE" id="PS50893">
    <property type="entry name" value="ABC_TRANSPORTER_2"/>
    <property type="match status" value="1"/>
</dbReference>
<protein>
    <submittedName>
        <fullName evidence="7">Putative spermidine/putrescine transport system ATP-binding protein</fullName>
    </submittedName>
</protein>
<comment type="caution">
    <text evidence="7">The sequence shown here is derived from an EMBL/GenBank/DDBJ whole genome shotgun (WGS) entry which is preliminary data.</text>
</comment>
<dbReference type="InterPro" id="IPR008995">
    <property type="entry name" value="Mo/tungstate-bd_C_term_dom"/>
</dbReference>
<evidence type="ECO:0000259" key="6">
    <source>
        <dbReference type="PROSITE" id="PS50893"/>
    </source>
</evidence>
<proteinExistence type="inferred from homology"/>
<dbReference type="Gene3D" id="3.40.50.300">
    <property type="entry name" value="P-loop containing nucleotide triphosphate hydrolases"/>
    <property type="match status" value="1"/>
</dbReference>
<keyword evidence="4" id="KW-0547">Nucleotide-binding</keyword>
<comment type="similarity">
    <text evidence="2">Belongs to the ABC transporter superfamily.</text>
</comment>
<dbReference type="PANTHER" id="PTHR42781:SF4">
    <property type="entry name" value="SPERMIDINE_PUTRESCINE IMPORT ATP-BINDING PROTEIN POTA"/>
    <property type="match status" value="1"/>
</dbReference>
<evidence type="ECO:0000256" key="5">
    <source>
        <dbReference type="ARBA" id="ARBA00022840"/>
    </source>
</evidence>
<feature type="domain" description="ABC transporter" evidence="6">
    <location>
        <begin position="4"/>
        <end position="234"/>
    </location>
</feature>
<dbReference type="GO" id="GO:0015697">
    <property type="term" value="P:quaternary ammonium group transport"/>
    <property type="evidence" value="ECO:0007669"/>
    <property type="project" value="UniProtKB-ARBA"/>
</dbReference>
<evidence type="ECO:0000256" key="2">
    <source>
        <dbReference type="ARBA" id="ARBA00005417"/>
    </source>
</evidence>
<evidence type="ECO:0000256" key="3">
    <source>
        <dbReference type="ARBA" id="ARBA00022448"/>
    </source>
</evidence>
<dbReference type="PANTHER" id="PTHR42781">
    <property type="entry name" value="SPERMIDINE/PUTRESCINE IMPORT ATP-BINDING PROTEIN POTA"/>
    <property type="match status" value="1"/>
</dbReference>
<dbReference type="InterPro" id="IPR027417">
    <property type="entry name" value="P-loop_NTPase"/>
</dbReference>
<dbReference type="InterPro" id="IPR003439">
    <property type="entry name" value="ABC_transporter-like_ATP-bd"/>
</dbReference>
<dbReference type="OrthoDB" id="9802264at2"/>
<dbReference type="SMART" id="SM00382">
    <property type="entry name" value="AAA"/>
    <property type="match status" value="1"/>
</dbReference>
<dbReference type="InterPro" id="IPR050093">
    <property type="entry name" value="ABC_SmlMolc_Importer"/>
</dbReference>
<dbReference type="PROSITE" id="PS00211">
    <property type="entry name" value="ABC_TRANSPORTER_1"/>
    <property type="match status" value="1"/>
</dbReference>
<dbReference type="GO" id="GO:0022857">
    <property type="term" value="F:transmembrane transporter activity"/>
    <property type="evidence" value="ECO:0007669"/>
    <property type="project" value="InterPro"/>
</dbReference>
<dbReference type="InterPro" id="IPR017871">
    <property type="entry name" value="ABC_transporter-like_CS"/>
</dbReference>
<dbReference type="RefSeq" id="WP_113943394.1">
    <property type="nucleotide sequence ID" value="NZ_JBHEEG010000002.1"/>
</dbReference>
<dbReference type="InterPro" id="IPR003593">
    <property type="entry name" value="AAA+_ATPase"/>
</dbReference>
<dbReference type="Proteomes" id="UP000252893">
    <property type="component" value="Unassembled WGS sequence"/>
</dbReference>
<name>A0A366E4Y6_9HYPH</name>
<dbReference type="InterPro" id="IPR012340">
    <property type="entry name" value="NA-bd_OB-fold"/>
</dbReference>
<accession>A0A366E4Y6</accession>
<sequence length="349" mass="38132">MSFLNLKQVSKIYGKFTAVKDFDLAVEKGEFISLLGPSGCGKTTTLQMIAGLVTPSAGSVTLDGRDITYTAPAQRQLGVVFQSYALFPHMTVAQNVSFGLEMRKVPKAERDERVKETLGLVHLSALADRYPREMSGGQRQRVAIARALVINPPVLLLDEPLSNLDAQLREEMQFELRRIQRAVGITTIMVTHDQAEALSISDRIVVMEKGNITQVDAPYKLYEHPRNDFISNFVGKSNFLNAQVEAGNVLAIENTTVRFTPEQAVSGKKVSLFIRPEKLNLTNAGAGHVDGTVTTRYFMGSQWFVTVTTPAGQLSVSLPNVGTPPPAEGETVGLIWQHEDCRMLAGGAA</sequence>
<dbReference type="EMBL" id="QNRH01000002">
    <property type="protein sequence ID" value="RBO97372.1"/>
    <property type="molecule type" value="Genomic_DNA"/>
</dbReference>
<evidence type="ECO:0000313" key="7">
    <source>
        <dbReference type="EMBL" id="RBO97372.1"/>
    </source>
</evidence>
<dbReference type="GO" id="GO:0043190">
    <property type="term" value="C:ATP-binding cassette (ABC) transporter complex"/>
    <property type="evidence" value="ECO:0007669"/>
    <property type="project" value="InterPro"/>
</dbReference>
<dbReference type="Pfam" id="PF08402">
    <property type="entry name" value="TOBE_2"/>
    <property type="match status" value="1"/>
</dbReference>
<dbReference type="AlphaFoldDB" id="A0A366E4Y6"/>
<gene>
    <name evidence="7" type="ORF">DFR47_102154</name>
</gene>
<dbReference type="Gene3D" id="2.40.50.100">
    <property type="match status" value="1"/>
</dbReference>
<dbReference type="SUPFAM" id="SSF52540">
    <property type="entry name" value="P-loop containing nucleoside triphosphate hydrolases"/>
    <property type="match status" value="1"/>
</dbReference>
<dbReference type="Pfam" id="PF00005">
    <property type="entry name" value="ABC_tran"/>
    <property type="match status" value="1"/>
</dbReference>